<evidence type="ECO:0000256" key="2">
    <source>
        <dbReference type="ARBA" id="ARBA00022722"/>
    </source>
</evidence>
<keyword evidence="5" id="KW-0460">Magnesium</keyword>
<evidence type="ECO:0000313" key="7">
    <source>
        <dbReference type="EMBL" id="SKN06945.1"/>
    </source>
</evidence>
<organism evidence="7 8">
    <name type="scientific">Mycobacteroides abscessus subsp. massiliense</name>
    <dbReference type="NCBI Taxonomy" id="1962118"/>
    <lineage>
        <taxon>Bacteria</taxon>
        <taxon>Bacillati</taxon>
        <taxon>Actinomycetota</taxon>
        <taxon>Actinomycetes</taxon>
        <taxon>Mycobacteriales</taxon>
        <taxon>Mycobacteriaceae</taxon>
        <taxon>Mycobacteroides</taxon>
        <taxon>Mycobacteroides abscessus</taxon>
    </lineage>
</organism>
<dbReference type="Gene3D" id="3.40.50.1010">
    <property type="entry name" value="5'-nuclease"/>
    <property type="match status" value="1"/>
</dbReference>
<dbReference type="PANTHER" id="PTHR36173:SF2">
    <property type="entry name" value="RIBONUCLEASE VAPC16"/>
    <property type="match status" value="1"/>
</dbReference>
<dbReference type="Proteomes" id="UP000190074">
    <property type="component" value="Unassembled WGS sequence"/>
</dbReference>
<dbReference type="GO" id="GO:0004518">
    <property type="term" value="F:nuclease activity"/>
    <property type="evidence" value="ECO:0007669"/>
    <property type="project" value="UniProtKB-KW"/>
</dbReference>
<dbReference type="InterPro" id="IPR052919">
    <property type="entry name" value="TA_system_RNase"/>
</dbReference>
<proteinExistence type="predicted"/>
<dbReference type="AlphaFoldDB" id="A0A1T8VPG3"/>
<keyword evidence="2" id="KW-0540">Nuclease</keyword>
<evidence type="ECO:0000256" key="4">
    <source>
        <dbReference type="ARBA" id="ARBA00022801"/>
    </source>
</evidence>
<dbReference type="Pfam" id="PF01850">
    <property type="entry name" value="PIN"/>
    <property type="match status" value="1"/>
</dbReference>
<dbReference type="CDD" id="cd09872">
    <property type="entry name" value="PIN_Sll0205-like"/>
    <property type="match status" value="1"/>
</dbReference>
<protein>
    <submittedName>
        <fullName evidence="7">Conserved protein of uncharacterized function, with PilT domain</fullName>
    </submittedName>
</protein>
<dbReference type="EMBL" id="FVGW01000036">
    <property type="protein sequence ID" value="SKN06945.1"/>
    <property type="molecule type" value="Genomic_DNA"/>
</dbReference>
<keyword evidence="4" id="KW-0378">Hydrolase</keyword>
<evidence type="ECO:0000313" key="8">
    <source>
        <dbReference type="Proteomes" id="UP000190074"/>
    </source>
</evidence>
<dbReference type="InterPro" id="IPR029060">
    <property type="entry name" value="PIN-like_dom_sf"/>
</dbReference>
<keyword evidence="1" id="KW-1277">Toxin-antitoxin system</keyword>
<gene>
    <name evidence="7" type="ORF">SAMEA2259716_05849</name>
</gene>
<dbReference type="RefSeq" id="WP_079636393.1">
    <property type="nucleotide sequence ID" value="NZ_FVGW01000036.1"/>
</dbReference>
<dbReference type="SUPFAM" id="SSF88723">
    <property type="entry name" value="PIN domain-like"/>
    <property type="match status" value="1"/>
</dbReference>
<reference evidence="7 8" key="1">
    <citation type="submission" date="2016-11" db="EMBL/GenBank/DDBJ databases">
        <authorList>
            <consortium name="Pathogen Informatics"/>
        </authorList>
    </citation>
    <scope>NUCLEOTIDE SEQUENCE [LARGE SCALE GENOMIC DNA]</scope>
    <source>
        <strain evidence="7 8">911</strain>
    </source>
</reference>
<name>A0A1T8VPG3_9MYCO</name>
<evidence type="ECO:0000256" key="5">
    <source>
        <dbReference type="ARBA" id="ARBA00022842"/>
    </source>
</evidence>
<dbReference type="GO" id="GO:0016787">
    <property type="term" value="F:hydrolase activity"/>
    <property type="evidence" value="ECO:0007669"/>
    <property type="project" value="UniProtKB-KW"/>
</dbReference>
<dbReference type="InterPro" id="IPR041705">
    <property type="entry name" value="PIN_Sll0205"/>
</dbReference>
<dbReference type="GO" id="GO:0046872">
    <property type="term" value="F:metal ion binding"/>
    <property type="evidence" value="ECO:0007669"/>
    <property type="project" value="UniProtKB-KW"/>
</dbReference>
<sequence length="133" mass="14131">MTAILLDTNALLWLVSTPEKISAAAREALADPTNELIVSTASAWEVAIKTRIGRLAGEPLLSAWDETLTAMNATGLAIDSADAIVAGQLNWAHKDPFDRTIVAQAARRSLTIATSDDQIAAGALTPILKIRNR</sequence>
<evidence type="ECO:0000256" key="1">
    <source>
        <dbReference type="ARBA" id="ARBA00022649"/>
    </source>
</evidence>
<evidence type="ECO:0000259" key="6">
    <source>
        <dbReference type="Pfam" id="PF01850"/>
    </source>
</evidence>
<evidence type="ECO:0000256" key="3">
    <source>
        <dbReference type="ARBA" id="ARBA00022723"/>
    </source>
</evidence>
<dbReference type="PANTHER" id="PTHR36173">
    <property type="entry name" value="RIBONUCLEASE VAPC16-RELATED"/>
    <property type="match status" value="1"/>
</dbReference>
<keyword evidence="3" id="KW-0479">Metal-binding</keyword>
<feature type="domain" description="PIN" evidence="6">
    <location>
        <begin position="4"/>
        <end position="120"/>
    </location>
</feature>
<accession>A0A1T8VPG3</accession>
<dbReference type="InterPro" id="IPR002716">
    <property type="entry name" value="PIN_dom"/>
</dbReference>